<evidence type="ECO:0000256" key="1">
    <source>
        <dbReference type="SAM" id="MobiDB-lite"/>
    </source>
</evidence>
<accession>A0A840XND2</accession>
<dbReference type="EMBL" id="JACIJE010000001">
    <property type="protein sequence ID" value="MBB5688250.1"/>
    <property type="molecule type" value="Genomic_DNA"/>
</dbReference>
<reference evidence="2 3" key="1">
    <citation type="submission" date="2020-08" db="EMBL/GenBank/DDBJ databases">
        <title>Genomic Encyclopedia of Type Strains, Phase IV (KMG-IV): sequencing the most valuable type-strain genomes for metagenomic binning, comparative biology and taxonomic classification.</title>
        <authorList>
            <person name="Goeker M."/>
        </authorList>
    </citation>
    <scope>NUCLEOTIDE SEQUENCE [LARGE SCALE GENOMIC DNA]</scope>
    <source>
        <strain evidence="2 3">DSM 25895</strain>
    </source>
</reference>
<gene>
    <name evidence="2" type="ORF">FHS88_000360</name>
</gene>
<evidence type="ECO:0000313" key="3">
    <source>
        <dbReference type="Proteomes" id="UP000562254"/>
    </source>
</evidence>
<comment type="caution">
    <text evidence="2">The sequence shown here is derived from an EMBL/GenBank/DDBJ whole genome shotgun (WGS) entry which is preliminary data.</text>
</comment>
<name>A0A840XND2_9PROT</name>
<protein>
    <submittedName>
        <fullName evidence="2">Uncharacterized protein</fullName>
    </submittedName>
</protein>
<dbReference type="RefSeq" id="WP_184480692.1">
    <property type="nucleotide sequence ID" value="NZ_JACIJE010000001.1"/>
</dbReference>
<feature type="region of interest" description="Disordered" evidence="1">
    <location>
        <begin position="110"/>
        <end position="129"/>
    </location>
</feature>
<dbReference type="AlphaFoldDB" id="A0A840XND2"/>
<sequence length="129" mass="13581">MTTDDSWTRLAGESADRDAMVAILAEIEAECRRLGEAEAASHLASAMFLLPLPGSSGAQLRSAAGGRRVARCAMLPMLVYVAAECRRLGEEMPARHVLEAISLLAPQETGGGRAHLAPPVADRPAAPLH</sequence>
<dbReference type="Proteomes" id="UP000562254">
    <property type="component" value="Unassembled WGS sequence"/>
</dbReference>
<organism evidence="2 3">
    <name type="scientific">Neoroseomonas alkaliterrae</name>
    <dbReference type="NCBI Taxonomy" id="1452450"/>
    <lineage>
        <taxon>Bacteria</taxon>
        <taxon>Pseudomonadati</taxon>
        <taxon>Pseudomonadota</taxon>
        <taxon>Alphaproteobacteria</taxon>
        <taxon>Acetobacterales</taxon>
        <taxon>Acetobacteraceae</taxon>
        <taxon>Neoroseomonas</taxon>
    </lineage>
</organism>
<keyword evidence="3" id="KW-1185">Reference proteome</keyword>
<proteinExistence type="predicted"/>
<evidence type="ECO:0000313" key="2">
    <source>
        <dbReference type="EMBL" id="MBB5688250.1"/>
    </source>
</evidence>